<dbReference type="STRING" id="2756.BFR44_11240"/>
<name>A0A1D2LNW5_BROTH</name>
<evidence type="ECO:0000313" key="10">
    <source>
        <dbReference type="Proteomes" id="UP000243591"/>
    </source>
</evidence>
<dbReference type="Proteomes" id="UP000270190">
    <property type="component" value="Unassembled WGS sequence"/>
</dbReference>
<dbReference type="KEGG" id="bths:CNY62_09555"/>
<dbReference type="GO" id="GO:0009318">
    <property type="term" value="C:exodeoxyribonuclease VII complex"/>
    <property type="evidence" value="ECO:0007669"/>
    <property type="project" value="UniProtKB-UniRule"/>
</dbReference>
<dbReference type="PANTHER" id="PTHR34137">
    <property type="entry name" value="EXODEOXYRIBONUCLEASE 7 SMALL SUBUNIT"/>
    <property type="match status" value="1"/>
</dbReference>
<reference evidence="9" key="3">
    <citation type="submission" date="2018-04" db="EMBL/GenBank/DDBJ databases">
        <authorList>
            <person name="Go L.Y."/>
            <person name="Mitchell J.A."/>
        </authorList>
    </citation>
    <scope>NUCLEOTIDE SEQUENCE</scope>
    <source>
        <strain evidence="9">BSAS1 3</strain>
    </source>
</reference>
<comment type="catalytic activity">
    <reaction evidence="6">
        <text>Exonucleolytic cleavage in either 5'- to 3'- or 3'- to 5'-direction to yield nucleoside 5'-phosphates.</text>
        <dbReference type="EC" id="3.1.11.6"/>
    </reaction>
</comment>
<reference evidence="11" key="2">
    <citation type="submission" date="2018-04" db="EMBL/GenBank/DDBJ databases">
        <authorList>
            <person name="Illikoud N."/>
        </authorList>
    </citation>
    <scope>NUCLEOTIDE SEQUENCE [LARGE SCALE GENOMIC DNA]</scope>
</reference>
<keyword evidence="5 6" id="KW-0269">Exonuclease</keyword>
<evidence type="ECO:0000313" key="11">
    <source>
        <dbReference type="Proteomes" id="UP000270190"/>
    </source>
</evidence>
<sequence>MNEETNVTFEEAMIQLDNVVKQLENNEIGLEEAMNLYQNGVKLAALCEKQLKNAEEKMVQLVQADGETTDFEMKEPEA</sequence>
<dbReference type="InterPro" id="IPR003761">
    <property type="entry name" value="Exonuc_VII_S"/>
</dbReference>
<dbReference type="GO" id="GO:0006308">
    <property type="term" value="P:DNA catabolic process"/>
    <property type="evidence" value="ECO:0007669"/>
    <property type="project" value="UniProtKB-UniRule"/>
</dbReference>
<keyword evidence="4 6" id="KW-0378">Hydrolase</keyword>
<dbReference type="HAMAP" id="MF_00337">
    <property type="entry name" value="Exonuc_7_S"/>
    <property type="match status" value="1"/>
</dbReference>
<evidence type="ECO:0000256" key="6">
    <source>
        <dbReference type="HAMAP-Rule" id="MF_00337"/>
    </source>
</evidence>
<evidence type="ECO:0000256" key="3">
    <source>
        <dbReference type="ARBA" id="ARBA00022722"/>
    </source>
</evidence>
<gene>
    <name evidence="6 8" type="primary">xseB</name>
    <name evidence="9" type="ORF">BTBSAS_230028</name>
    <name evidence="8" type="ORF">CNY62_09555</name>
</gene>
<dbReference type="GeneID" id="66536677"/>
<reference evidence="8 10" key="1">
    <citation type="submission" date="2017-09" db="EMBL/GenBank/DDBJ databases">
        <title>Complete Genome Sequences of Two Strains of the Meat Spoilage Bacterium Brochothrix thermosphacta Isolated from Ground Chicken.</title>
        <authorList>
            <person name="Paoli G.C."/>
            <person name="Wijey C."/>
            <person name="Chen C.-Y."/>
            <person name="Nguyen L."/>
            <person name="Yan X."/>
            <person name="Irwin P.L."/>
        </authorList>
    </citation>
    <scope>NUCLEOTIDE SEQUENCE [LARGE SCALE GENOMIC DNA]</scope>
    <source>
        <strain evidence="8 10">BI</strain>
    </source>
</reference>
<comment type="subunit">
    <text evidence="6">Heterooligomer composed of large and small subunits.</text>
</comment>
<comment type="similarity">
    <text evidence="1 6">Belongs to the XseB family.</text>
</comment>
<dbReference type="EC" id="3.1.11.6" evidence="6"/>
<evidence type="ECO:0000313" key="9">
    <source>
        <dbReference type="EMBL" id="SPP28570.1"/>
    </source>
</evidence>
<evidence type="ECO:0000256" key="7">
    <source>
        <dbReference type="SAM" id="Coils"/>
    </source>
</evidence>
<dbReference type="PANTHER" id="PTHR34137:SF1">
    <property type="entry name" value="EXODEOXYRIBONUCLEASE 7 SMALL SUBUNIT"/>
    <property type="match status" value="1"/>
</dbReference>
<dbReference type="OrthoDB" id="9798666at2"/>
<evidence type="ECO:0000256" key="5">
    <source>
        <dbReference type="ARBA" id="ARBA00022839"/>
    </source>
</evidence>
<evidence type="ECO:0000313" key="8">
    <source>
        <dbReference type="EMBL" id="ATF26609.1"/>
    </source>
</evidence>
<proteinExistence type="inferred from homology"/>
<evidence type="ECO:0000256" key="4">
    <source>
        <dbReference type="ARBA" id="ARBA00022801"/>
    </source>
</evidence>
<comment type="subcellular location">
    <subcellularLocation>
        <location evidence="6">Cytoplasm</location>
    </subcellularLocation>
</comment>
<feature type="coiled-coil region" evidence="7">
    <location>
        <begin position="6"/>
        <end position="64"/>
    </location>
</feature>
<dbReference type="NCBIfam" id="TIGR01280">
    <property type="entry name" value="xseB"/>
    <property type="match status" value="1"/>
</dbReference>
<keyword evidence="10" id="KW-1185">Reference proteome</keyword>
<keyword evidence="2 6" id="KW-0963">Cytoplasm</keyword>
<comment type="function">
    <text evidence="6">Bidirectionally degrades single-stranded DNA into large acid-insoluble oligonucleotides, which are then degraded further into small acid-soluble oligonucleotides.</text>
</comment>
<organism evidence="8 10">
    <name type="scientific">Brochothrix thermosphacta</name>
    <name type="common">Microbacterium thermosphactum</name>
    <dbReference type="NCBI Taxonomy" id="2756"/>
    <lineage>
        <taxon>Bacteria</taxon>
        <taxon>Bacillati</taxon>
        <taxon>Bacillota</taxon>
        <taxon>Bacilli</taxon>
        <taxon>Bacillales</taxon>
        <taxon>Listeriaceae</taxon>
        <taxon>Brochothrix</taxon>
    </lineage>
</organism>
<keyword evidence="7" id="KW-0175">Coiled coil</keyword>
<dbReference type="SUPFAM" id="SSF116842">
    <property type="entry name" value="XseB-like"/>
    <property type="match status" value="1"/>
</dbReference>
<dbReference type="EMBL" id="OUNC01000016">
    <property type="protein sequence ID" value="SPP28570.1"/>
    <property type="molecule type" value="Genomic_DNA"/>
</dbReference>
<dbReference type="EMBL" id="CP023483">
    <property type="protein sequence ID" value="ATF26609.1"/>
    <property type="molecule type" value="Genomic_DNA"/>
</dbReference>
<accession>A0A1D2LNW5</accession>
<keyword evidence="3 6" id="KW-0540">Nuclease</keyword>
<evidence type="ECO:0000256" key="1">
    <source>
        <dbReference type="ARBA" id="ARBA00009998"/>
    </source>
</evidence>
<dbReference type="Gene3D" id="1.10.287.1040">
    <property type="entry name" value="Exonuclease VII, small subunit"/>
    <property type="match status" value="1"/>
</dbReference>
<protein>
    <recommendedName>
        <fullName evidence="6">Exodeoxyribonuclease 7 small subunit</fullName>
        <ecNumber evidence="6">3.1.11.6</ecNumber>
    </recommendedName>
    <alternativeName>
        <fullName evidence="6">Exodeoxyribonuclease VII small subunit</fullName>
        <shortName evidence="6">Exonuclease VII small subunit</shortName>
    </alternativeName>
</protein>
<dbReference type="GO" id="GO:0008855">
    <property type="term" value="F:exodeoxyribonuclease VII activity"/>
    <property type="evidence" value="ECO:0007669"/>
    <property type="project" value="UniProtKB-UniRule"/>
</dbReference>
<evidence type="ECO:0000256" key="2">
    <source>
        <dbReference type="ARBA" id="ARBA00022490"/>
    </source>
</evidence>
<dbReference type="InterPro" id="IPR037004">
    <property type="entry name" value="Exonuc_VII_ssu_sf"/>
</dbReference>
<dbReference type="GO" id="GO:0005829">
    <property type="term" value="C:cytosol"/>
    <property type="evidence" value="ECO:0007669"/>
    <property type="project" value="TreeGrafter"/>
</dbReference>
<dbReference type="Pfam" id="PF02609">
    <property type="entry name" value="Exonuc_VII_S"/>
    <property type="match status" value="1"/>
</dbReference>
<dbReference type="AlphaFoldDB" id="A0A1D2LNW5"/>
<dbReference type="PIRSF" id="PIRSF006488">
    <property type="entry name" value="Exonuc_VII_S"/>
    <property type="match status" value="1"/>
</dbReference>
<dbReference type="RefSeq" id="WP_029091145.1">
    <property type="nucleotide sequence ID" value="NZ_CBCPHX010000010.1"/>
</dbReference>
<dbReference type="Proteomes" id="UP000243591">
    <property type="component" value="Chromosome"/>
</dbReference>